<proteinExistence type="predicted"/>
<reference evidence="4" key="1">
    <citation type="submission" date="2019-05" db="EMBL/GenBank/DDBJ databases">
        <title>Candidatus Nanohalobium constans, a novel model system to study the DPANN nano-sized archaea: genomic and physiological characterization of a nanoarchaeon co-cultured with its chitinotrophic host.</title>
        <authorList>
            <person name="La Cono V."/>
            <person name="Arcadi E."/>
            <person name="Crisafi F."/>
            <person name="Denaro R."/>
            <person name="La Spada G."/>
            <person name="Messina E."/>
            <person name="Smedile F."/>
            <person name="Toshchakov S.V."/>
            <person name="Shevchenko M.A."/>
            <person name="Golyshin P.N."/>
            <person name="Golyshina O.V."/>
            <person name="Ferrer M."/>
            <person name="Rohde M."/>
            <person name="Mushegian A."/>
            <person name="Sorokin D.Y."/>
            <person name="Giuliano L."/>
            <person name="Yakimov M.M."/>
        </authorList>
    </citation>
    <scope>NUCLEOTIDE SEQUENCE [LARGE SCALE GENOMIC DNA]</scope>
    <source>
        <strain evidence="4">LC1Nh</strain>
    </source>
</reference>
<keyword evidence="2" id="KW-0472">Membrane</keyword>
<dbReference type="RefSeq" id="WP_153549730.1">
    <property type="nucleotide sequence ID" value="NZ_CP040089.1"/>
</dbReference>
<dbReference type="KEGG" id="ncon:LC1Nh_0085"/>
<keyword evidence="2" id="KW-0812">Transmembrane</keyword>
<dbReference type="OrthoDB" id="376490at2157"/>
<organism evidence="3 4">
    <name type="scientific">Candidatus Nanohalobium constans</name>
    <dbReference type="NCBI Taxonomy" id="2565781"/>
    <lineage>
        <taxon>Archaea</taxon>
        <taxon>Candidatus Nanohalarchaeota</taxon>
        <taxon>Candidatus Nanohalobia</taxon>
        <taxon>Candidatus Nanohalobiales</taxon>
        <taxon>Candidatus Nanohalobiaceae</taxon>
        <taxon>Candidatus Nanohalobium</taxon>
    </lineage>
</organism>
<protein>
    <submittedName>
        <fullName evidence="3">Uncharacterized protein</fullName>
    </submittedName>
</protein>
<keyword evidence="1" id="KW-0175">Coiled coil</keyword>
<dbReference type="GeneID" id="42364465"/>
<evidence type="ECO:0000256" key="2">
    <source>
        <dbReference type="SAM" id="Phobius"/>
    </source>
</evidence>
<keyword evidence="2" id="KW-1133">Transmembrane helix</keyword>
<dbReference type="Proteomes" id="UP000377803">
    <property type="component" value="Chromosome"/>
</dbReference>
<keyword evidence="4" id="KW-1185">Reference proteome</keyword>
<name>A0A5Q0UEJ7_9ARCH</name>
<sequence>MAEPPEQITEIYSNWEDAKANIEDSDVFLEERKDRIEDQELSKIKEDLDRVKNWVDTGKIEEIGQYDEIQQSLAGINHAVAKLKQNVTKKNMFELNQAGIRLEKAIYQTLNDEEDYDESIDSLLQVLSTKEKRVSEKIREIERKKEDIDELEKKANRLLETSSNLVEGQASEEIGSIFNERKKDLRISVFTWLGASILSISALIVFSWHLYNQIDSMATGTIFIAKIALLIPVSVAVWFSVSNHSKQKKIMQEYEFKSNIALSMMAYREVLKEDLPDEKAGEFVKDAMDRIHENPLENQEQEKPPVTQSQVLTQLMAKINGNSSE</sequence>
<gene>
    <name evidence="3" type="ORF">LC1Nh_0085</name>
</gene>
<accession>A0A5Q0UEJ7</accession>
<evidence type="ECO:0000313" key="4">
    <source>
        <dbReference type="Proteomes" id="UP000377803"/>
    </source>
</evidence>
<feature type="coiled-coil region" evidence="1">
    <location>
        <begin position="124"/>
        <end position="168"/>
    </location>
</feature>
<evidence type="ECO:0000313" key="3">
    <source>
        <dbReference type="EMBL" id="QGA79993.1"/>
    </source>
</evidence>
<feature type="transmembrane region" description="Helical" evidence="2">
    <location>
        <begin position="189"/>
        <end position="211"/>
    </location>
</feature>
<evidence type="ECO:0000256" key="1">
    <source>
        <dbReference type="SAM" id="Coils"/>
    </source>
</evidence>
<dbReference type="EMBL" id="CP040089">
    <property type="protein sequence ID" value="QGA79993.1"/>
    <property type="molecule type" value="Genomic_DNA"/>
</dbReference>
<feature type="transmembrane region" description="Helical" evidence="2">
    <location>
        <begin position="217"/>
        <end position="241"/>
    </location>
</feature>
<dbReference type="AlphaFoldDB" id="A0A5Q0UEJ7"/>